<dbReference type="GO" id="GO:0005469">
    <property type="term" value="F:succinate:fumarate antiporter activity"/>
    <property type="evidence" value="ECO:0007669"/>
    <property type="project" value="TreeGrafter"/>
</dbReference>
<evidence type="ECO:0000256" key="9">
    <source>
        <dbReference type="RuleBase" id="RU000488"/>
    </source>
</evidence>
<dbReference type="EMBL" id="RBNI01004960">
    <property type="protein sequence ID" value="RUP47104.1"/>
    <property type="molecule type" value="Genomic_DNA"/>
</dbReference>
<evidence type="ECO:0000256" key="6">
    <source>
        <dbReference type="ARBA" id="ARBA00022989"/>
    </source>
</evidence>
<keyword evidence="11" id="KW-1185">Reference proteome</keyword>
<evidence type="ECO:0000256" key="4">
    <source>
        <dbReference type="ARBA" id="ARBA00022692"/>
    </source>
</evidence>
<dbReference type="PANTHER" id="PTHR45788:SF2">
    <property type="entry name" value="SUCCINATE_FUMARATE MITOCHONDRIAL TRANSPORTER"/>
    <property type="match status" value="1"/>
</dbReference>
<dbReference type="InterPro" id="IPR023395">
    <property type="entry name" value="MCP_dom_sf"/>
</dbReference>
<dbReference type="InterPro" id="IPR018108">
    <property type="entry name" value="MCP_transmembrane"/>
</dbReference>
<keyword evidence="6" id="KW-1133">Transmembrane helix</keyword>
<comment type="caution">
    <text evidence="10">The sequence shown here is derived from an EMBL/GenBank/DDBJ whole genome shotgun (WGS) entry which is preliminary data.</text>
</comment>
<dbReference type="OrthoDB" id="44467at2759"/>
<evidence type="ECO:0000256" key="1">
    <source>
        <dbReference type="ARBA" id="ARBA00004225"/>
    </source>
</evidence>
<proteinExistence type="inferred from homology"/>
<accession>A0A433D8B4</accession>
<keyword evidence="4 9" id="KW-0812">Transmembrane</keyword>
<gene>
    <name evidence="10" type="ORF">BC936DRAFT_146120</name>
</gene>
<evidence type="ECO:0000313" key="11">
    <source>
        <dbReference type="Proteomes" id="UP000268093"/>
    </source>
</evidence>
<comment type="similarity">
    <text evidence="2 9">Belongs to the mitochondrial carrier (TC 2.A.29) family.</text>
</comment>
<dbReference type="SUPFAM" id="SSF103506">
    <property type="entry name" value="Mitochondrial carrier"/>
    <property type="match status" value="1"/>
</dbReference>
<dbReference type="PROSITE" id="PS50920">
    <property type="entry name" value="SOLCAR"/>
    <property type="match status" value="3"/>
</dbReference>
<evidence type="ECO:0000256" key="8">
    <source>
        <dbReference type="ARBA" id="ARBA00023136"/>
    </source>
</evidence>
<evidence type="ECO:0000313" key="10">
    <source>
        <dbReference type="EMBL" id="RUP47104.1"/>
    </source>
</evidence>
<dbReference type="Gene3D" id="1.50.40.10">
    <property type="entry name" value="Mitochondrial carrier domain"/>
    <property type="match status" value="2"/>
</dbReference>
<dbReference type="GO" id="GO:0031966">
    <property type="term" value="C:mitochondrial membrane"/>
    <property type="evidence" value="ECO:0007669"/>
    <property type="project" value="UniProtKB-SubCell"/>
</dbReference>
<dbReference type="InterPro" id="IPR049563">
    <property type="entry name" value="TXTP-like"/>
</dbReference>
<keyword evidence="8" id="KW-0472">Membrane</keyword>
<reference evidence="10 11" key="1">
    <citation type="journal article" date="2018" name="New Phytol.">
        <title>Phylogenomics of Endogonaceae and evolution of mycorrhizas within Mucoromycota.</title>
        <authorList>
            <person name="Chang Y."/>
            <person name="Desiro A."/>
            <person name="Na H."/>
            <person name="Sandor L."/>
            <person name="Lipzen A."/>
            <person name="Clum A."/>
            <person name="Barry K."/>
            <person name="Grigoriev I.V."/>
            <person name="Martin F.M."/>
            <person name="Stajich J.E."/>
            <person name="Smith M.E."/>
            <person name="Bonito G."/>
            <person name="Spatafora J.W."/>
        </authorList>
    </citation>
    <scope>NUCLEOTIDE SEQUENCE [LARGE SCALE GENOMIC DNA]</scope>
    <source>
        <strain evidence="10 11">GMNB39</strain>
    </source>
</reference>
<evidence type="ECO:0000256" key="7">
    <source>
        <dbReference type="ARBA" id="ARBA00023128"/>
    </source>
</evidence>
<keyword evidence="3 9" id="KW-0813">Transport</keyword>
<organism evidence="10 11">
    <name type="scientific">Jimgerdemannia flammicorona</name>
    <dbReference type="NCBI Taxonomy" id="994334"/>
    <lineage>
        <taxon>Eukaryota</taxon>
        <taxon>Fungi</taxon>
        <taxon>Fungi incertae sedis</taxon>
        <taxon>Mucoromycota</taxon>
        <taxon>Mucoromycotina</taxon>
        <taxon>Endogonomycetes</taxon>
        <taxon>Endogonales</taxon>
        <taxon>Endogonaceae</taxon>
        <taxon>Jimgerdemannia</taxon>
    </lineage>
</organism>
<keyword evidence="7" id="KW-0496">Mitochondrion</keyword>
<dbReference type="Proteomes" id="UP000268093">
    <property type="component" value="Unassembled WGS sequence"/>
</dbReference>
<dbReference type="AlphaFoldDB" id="A0A433D8B4"/>
<dbReference type="Pfam" id="PF00153">
    <property type="entry name" value="Mito_carr"/>
    <property type="match status" value="3"/>
</dbReference>
<protein>
    <submittedName>
        <fullName evidence="10">Mitochondrial carrier domain-containing protein</fullName>
    </submittedName>
</protein>
<sequence length="305" mass="33552">MSAPKGQKKNITNHTLAGAGAGIVEVLVMQPADVLKTRFQSVRVANHYRDGIFNATTRILRSEGVMALYRGTWPVIWIVMPRVSLQYMGLATFKPIFERVEGTLIPLRSSAALAGACTGIVQAVTLVTPLEMIKVRQQTDLISSGAERKYHGMLSTIRSVVSEEGVFALYKGLVPTVVRQSWGLVVKFTGYTEIKGLFERTASDPSAPLAPWKHMASGGLANVLVGVFNSPPDVVKTRMQDRGANYQSSWDCCRRMLRNEGLMSFFRGAWLRVLRVAPGGAIQFAVYEQFAAMLDKRSAKLEARA</sequence>
<evidence type="ECO:0000256" key="2">
    <source>
        <dbReference type="ARBA" id="ARBA00006375"/>
    </source>
</evidence>
<keyword evidence="5" id="KW-0677">Repeat</keyword>
<evidence type="ECO:0000256" key="3">
    <source>
        <dbReference type="ARBA" id="ARBA00022448"/>
    </source>
</evidence>
<evidence type="ECO:0000256" key="5">
    <source>
        <dbReference type="ARBA" id="ARBA00022737"/>
    </source>
</evidence>
<name>A0A433D8B4_9FUNG</name>
<comment type="subcellular location">
    <subcellularLocation>
        <location evidence="1">Mitochondrion membrane</location>
        <topology evidence="1">Multi-pass membrane protein</topology>
    </subcellularLocation>
</comment>
<dbReference type="PANTHER" id="PTHR45788">
    <property type="entry name" value="SUCCINATE/FUMARATE MITOCHONDRIAL TRANSPORTER-RELATED"/>
    <property type="match status" value="1"/>
</dbReference>